<keyword evidence="2 8" id="KW-0813">Transport</keyword>
<dbReference type="EMBL" id="QSCI01000084">
    <property type="protein sequence ID" value="RGX91125.1"/>
    <property type="molecule type" value="Genomic_DNA"/>
</dbReference>
<proteinExistence type="inferred from homology"/>
<dbReference type="InterPro" id="IPR012910">
    <property type="entry name" value="Plug_dom"/>
</dbReference>
<dbReference type="InterPro" id="IPR039426">
    <property type="entry name" value="TonB-dep_rcpt-like"/>
</dbReference>
<evidence type="ECO:0000256" key="10">
    <source>
        <dbReference type="SAM" id="SignalP"/>
    </source>
</evidence>
<name>A0AA92UM14_9BACT</name>
<organism evidence="13 14">
    <name type="scientific">Segatella copri</name>
    <dbReference type="NCBI Taxonomy" id="165179"/>
    <lineage>
        <taxon>Bacteria</taxon>
        <taxon>Pseudomonadati</taxon>
        <taxon>Bacteroidota</taxon>
        <taxon>Bacteroidia</taxon>
        <taxon>Bacteroidales</taxon>
        <taxon>Prevotellaceae</taxon>
        <taxon>Segatella</taxon>
    </lineage>
</organism>
<dbReference type="GO" id="GO:0009279">
    <property type="term" value="C:cell outer membrane"/>
    <property type="evidence" value="ECO:0007669"/>
    <property type="project" value="UniProtKB-SubCell"/>
</dbReference>
<dbReference type="Pfam" id="PF00593">
    <property type="entry name" value="TonB_dep_Rec_b-barrel"/>
    <property type="match status" value="1"/>
</dbReference>
<reference evidence="13 14" key="1">
    <citation type="submission" date="2018-08" db="EMBL/GenBank/DDBJ databases">
        <title>A genome reference for cultivated species of the human gut microbiota.</title>
        <authorList>
            <person name="Zou Y."/>
            <person name="Xue W."/>
            <person name="Luo G."/>
        </authorList>
    </citation>
    <scope>NUCLEOTIDE SEQUENCE [LARGE SCALE GENOMIC DNA]</scope>
    <source>
        <strain evidence="13 14">OF03-3</strain>
    </source>
</reference>
<feature type="signal peptide" evidence="10">
    <location>
        <begin position="1"/>
        <end position="24"/>
    </location>
</feature>
<keyword evidence="3 8" id="KW-1134">Transmembrane beta strand</keyword>
<evidence type="ECO:0000256" key="5">
    <source>
        <dbReference type="ARBA" id="ARBA00023077"/>
    </source>
</evidence>
<feature type="chain" id="PRO_5041741501" evidence="10">
    <location>
        <begin position="25"/>
        <end position="1115"/>
    </location>
</feature>
<dbReference type="InterPro" id="IPR008969">
    <property type="entry name" value="CarboxyPept-like_regulatory"/>
</dbReference>
<accession>A0AA92UM14</accession>
<dbReference type="InterPro" id="IPR023996">
    <property type="entry name" value="TonB-dep_OMP_SusC/RagA"/>
</dbReference>
<evidence type="ECO:0000256" key="7">
    <source>
        <dbReference type="ARBA" id="ARBA00023237"/>
    </source>
</evidence>
<dbReference type="NCBIfam" id="TIGR04056">
    <property type="entry name" value="OMP_RagA_SusC"/>
    <property type="match status" value="1"/>
</dbReference>
<protein>
    <submittedName>
        <fullName evidence="13">TonB-dependent receptor</fullName>
    </submittedName>
</protein>
<dbReference type="SUPFAM" id="SSF56935">
    <property type="entry name" value="Porins"/>
    <property type="match status" value="1"/>
</dbReference>
<comment type="similarity">
    <text evidence="8 9">Belongs to the TonB-dependent receptor family.</text>
</comment>
<evidence type="ECO:0000256" key="6">
    <source>
        <dbReference type="ARBA" id="ARBA00023136"/>
    </source>
</evidence>
<keyword evidence="6 8" id="KW-0472">Membrane</keyword>
<dbReference type="InterPro" id="IPR023997">
    <property type="entry name" value="TonB-dep_OMP_SusC/RagA_CS"/>
</dbReference>
<keyword evidence="5 9" id="KW-0798">TonB box</keyword>
<evidence type="ECO:0000256" key="4">
    <source>
        <dbReference type="ARBA" id="ARBA00022692"/>
    </source>
</evidence>
<evidence type="ECO:0000313" key="14">
    <source>
        <dbReference type="Proteomes" id="UP000285604"/>
    </source>
</evidence>
<evidence type="ECO:0000259" key="11">
    <source>
        <dbReference type="Pfam" id="PF00593"/>
    </source>
</evidence>
<dbReference type="NCBIfam" id="TIGR04057">
    <property type="entry name" value="SusC_RagA_signa"/>
    <property type="match status" value="1"/>
</dbReference>
<sequence length="1115" mass="123424">MNSDLKQLVMAVSLGCMGASPAFAGTNSLAVNATQQTSTCTGVVVDDLGETVIGASVIIKGTSNGTVTDLDGKFSLSGVKNGDIIVISYIGYDSQEIKYDGQPLQVKLNESKQTLAEVVVTGYGGQQKRGTLTTAIAKMDNRVLETAAVSNAGSALQGSVTGLRVTQTTGQPGSEPTITLRGGASINGGSDGALIVVDGIIRESLGDINPADIESIQVLKDAASTAIYGARANGGVILVQTKGGKSGKATVNYKGKLGMNFARLGYDMLDAHDYIYYNRLGYQRYANVSGANKLESQTGYGTNSNLCDVKFLDDTNKNLLSKGWLQMKDPVTGKDLIYKDYNGELDDASFRDVSLTQDHYVSVAGGSDRGTFFTSLGYYDEDGMVRGTGYQRFNGSVNASYKVLPILNVKAGATYSWAKKPELWIGEYEFFYRTRSQRPTWNPYLEDGSPAPGWSTSDGNPDYYRPRLTRENCTRKSTYNLGWDLDIIPKKLTWSANASLYHYDYQNEKFDKSFQPQTSNVPNNVRTAVAEISRFSNVQINTTLNYKDTFAENHNVDAMIGGEYFDHNTFDFSAETQNSPTDDIPTLNAGATRSKTYSYKSRYRIESLFGRINYDYQQKYLLSFTARYDGISKLKDNRWGFFPGVSAGWNVTQEEWWKNSKISNIITNIKPRISYGVNGNVNGIDDFAIYGVYKQIEDKTYNGQTAYYNSTLLNTGLRWEQSRSLEIGLDLGFLNNRLAFILDYYNRTTDDLLTNLNLPAYTGFMSMKTNLGKLRNTGFEMEIRANILNNPKGFKWDISANLTSVANKILQLPNSDKPNNQLDGYEVADGTKKDANGKQITKWIGGYAEGGKLGDIVGYKQQHIFKNWEDVKAHANMRIDEVAKLYGPGLANEINPATGKTYATSAGWKPIEPGDVCWEDVNQDGTINSLDKSILGNIFPNVTGGFSTTLAYKNVSLYARFDYALGHTIYNHLKARSMGQYQGQFNNITLVKDMWSEDNPNSDYPAYSYADQLNKKNLSRESDGTDIDGHSSRMYEKGDYLALREITLNWNIPTKWLTHIGISKASAYITGQNLFYITGYDGASPEPKLDSYYKGVDVGRYPTPLTLLFGLNVTF</sequence>
<keyword evidence="13" id="KW-0675">Receptor</keyword>
<keyword evidence="7 8" id="KW-0998">Cell outer membrane</keyword>
<feature type="domain" description="TonB-dependent receptor plug" evidence="12">
    <location>
        <begin position="133"/>
        <end position="236"/>
    </location>
</feature>
<comment type="subcellular location">
    <subcellularLocation>
        <location evidence="1 8">Cell outer membrane</location>
        <topology evidence="1 8">Multi-pass membrane protein</topology>
    </subcellularLocation>
</comment>
<dbReference type="Proteomes" id="UP000285604">
    <property type="component" value="Unassembled WGS sequence"/>
</dbReference>
<evidence type="ECO:0000256" key="3">
    <source>
        <dbReference type="ARBA" id="ARBA00022452"/>
    </source>
</evidence>
<dbReference type="Pfam" id="PF07715">
    <property type="entry name" value="Plug"/>
    <property type="match status" value="1"/>
</dbReference>
<dbReference type="Gene3D" id="2.170.130.10">
    <property type="entry name" value="TonB-dependent receptor, plug domain"/>
    <property type="match status" value="1"/>
</dbReference>
<evidence type="ECO:0000256" key="9">
    <source>
        <dbReference type="RuleBase" id="RU003357"/>
    </source>
</evidence>
<dbReference type="PROSITE" id="PS52016">
    <property type="entry name" value="TONB_DEPENDENT_REC_3"/>
    <property type="match status" value="1"/>
</dbReference>
<evidence type="ECO:0000256" key="8">
    <source>
        <dbReference type="PROSITE-ProRule" id="PRU01360"/>
    </source>
</evidence>
<evidence type="ECO:0000256" key="2">
    <source>
        <dbReference type="ARBA" id="ARBA00022448"/>
    </source>
</evidence>
<evidence type="ECO:0000256" key="1">
    <source>
        <dbReference type="ARBA" id="ARBA00004571"/>
    </source>
</evidence>
<gene>
    <name evidence="13" type="ORF">DXA63_13370</name>
</gene>
<keyword evidence="4 8" id="KW-0812">Transmembrane</keyword>
<dbReference type="FunFam" id="2.60.40.1120:FF:000003">
    <property type="entry name" value="Outer membrane protein Omp121"/>
    <property type="match status" value="1"/>
</dbReference>
<feature type="domain" description="TonB-dependent receptor-like beta-barrel" evidence="11">
    <location>
        <begin position="431"/>
        <end position="828"/>
    </location>
</feature>
<dbReference type="Gene3D" id="2.60.40.1120">
    <property type="entry name" value="Carboxypeptidase-like, regulatory domain"/>
    <property type="match status" value="1"/>
</dbReference>
<keyword evidence="10" id="KW-0732">Signal</keyword>
<dbReference type="InterPro" id="IPR036942">
    <property type="entry name" value="Beta-barrel_TonB_sf"/>
</dbReference>
<evidence type="ECO:0000259" key="12">
    <source>
        <dbReference type="Pfam" id="PF07715"/>
    </source>
</evidence>
<dbReference type="SUPFAM" id="SSF49464">
    <property type="entry name" value="Carboxypeptidase regulatory domain-like"/>
    <property type="match status" value="1"/>
</dbReference>
<comment type="caution">
    <text evidence="13">The sequence shown here is derived from an EMBL/GenBank/DDBJ whole genome shotgun (WGS) entry which is preliminary data.</text>
</comment>
<dbReference type="InterPro" id="IPR037066">
    <property type="entry name" value="Plug_dom_sf"/>
</dbReference>
<dbReference type="Gene3D" id="2.40.170.20">
    <property type="entry name" value="TonB-dependent receptor, beta-barrel domain"/>
    <property type="match status" value="1"/>
</dbReference>
<dbReference type="InterPro" id="IPR000531">
    <property type="entry name" value="Beta-barrel_TonB"/>
</dbReference>
<dbReference type="Pfam" id="PF13715">
    <property type="entry name" value="CarbopepD_reg_2"/>
    <property type="match status" value="1"/>
</dbReference>
<dbReference type="AlphaFoldDB" id="A0AA92UM14"/>
<evidence type="ECO:0000313" key="13">
    <source>
        <dbReference type="EMBL" id="RGX91125.1"/>
    </source>
</evidence>